<name>A0ABP4AF38_9ACTN</name>
<dbReference type="Proteomes" id="UP001501578">
    <property type="component" value="Unassembled WGS sequence"/>
</dbReference>
<evidence type="ECO:0000256" key="1">
    <source>
        <dbReference type="SAM" id="SignalP"/>
    </source>
</evidence>
<proteinExistence type="predicted"/>
<accession>A0ABP4AF38</accession>
<evidence type="ECO:0000313" key="3">
    <source>
        <dbReference type="Proteomes" id="UP001501578"/>
    </source>
</evidence>
<keyword evidence="3" id="KW-1185">Reference proteome</keyword>
<dbReference type="InterPro" id="IPR006311">
    <property type="entry name" value="TAT_signal"/>
</dbReference>
<feature type="chain" id="PRO_5046690339" description="D-glucuronyl C5-epimerase C-terminal domain-containing protein" evidence="1">
    <location>
        <begin position="28"/>
        <end position="518"/>
    </location>
</feature>
<evidence type="ECO:0008006" key="4">
    <source>
        <dbReference type="Google" id="ProtNLM"/>
    </source>
</evidence>
<organism evidence="2 3">
    <name type="scientific">Nonomuraea longicatena</name>
    <dbReference type="NCBI Taxonomy" id="83682"/>
    <lineage>
        <taxon>Bacteria</taxon>
        <taxon>Bacillati</taxon>
        <taxon>Actinomycetota</taxon>
        <taxon>Actinomycetes</taxon>
        <taxon>Streptosporangiales</taxon>
        <taxon>Streptosporangiaceae</taxon>
        <taxon>Nonomuraea</taxon>
    </lineage>
</organism>
<protein>
    <recommendedName>
        <fullName evidence="4">D-glucuronyl C5-epimerase C-terminal domain-containing protein</fullName>
    </recommendedName>
</protein>
<evidence type="ECO:0000313" key="2">
    <source>
        <dbReference type="EMBL" id="GAA0934248.1"/>
    </source>
</evidence>
<gene>
    <name evidence="2" type="ORF">GCM10009560_41200</name>
</gene>
<comment type="caution">
    <text evidence="2">The sequence shown here is derived from an EMBL/GenBank/DDBJ whole genome shotgun (WGS) entry which is preliminary data.</text>
</comment>
<feature type="signal peptide" evidence="1">
    <location>
        <begin position="1"/>
        <end position="27"/>
    </location>
</feature>
<dbReference type="InterPro" id="IPR008928">
    <property type="entry name" value="6-hairpin_glycosidase_sf"/>
</dbReference>
<keyword evidence="1" id="KW-0732">Signal</keyword>
<dbReference type="EMBL" id="BAAAHQ010000021">
    <property type="protein sequence ID" value="GAA0934248.1"/>
    <property type="molecule type" value="Genomic_DNA"/>
</dbReference>
<sequence>MIVSRRQFTLGALGAGALASLPSMARAASTSAAYDYTARATFDEFDRVFHQSGAAGQPGDTNEAGGLAWGQSYVLMGFVRMYEAYGDPHYLDRLVTNLDLILANRDSVRGVTDHRGRSLPGWRAKAPYTVGLVTLKDAAGQDLVEIRTARTYADNAVATVRAGTSADRFTLEVRNNRTNLVATFPDVSLDPAAPDYVVTRVLDAYPTPTLVTARELRTAPAAGAMPVLGETPFVSQPVLFTVHTGMITYPMAAFARLVLRSRKLRSRRTYLNKAQQYLQAARDAAAIHDEEWRQTDDGLGYFVWNKGTQLAYDGTEQPLNQGLALGQTYAELAAATGDPFYADRARRMARSFLNEVTADADDAYVWSYWPKNGKLYNGYAKTDGVSEYTPSSVPVRSVEDLSHAAIDVEFAAAVHRHGLFFQDVDMARFARTYSRNLVAPPGPDGIATAYLRVDGTGSTTTPGQYLQAPRWMPVAPWDPTVFTHSLSIYDGRAVQPTQGSQVGCVAYLNWFARRRKRS</sequence>
<dbReference type="SUPFAM" id="SSF48208">
    <property type="entry name" value="Six-hairpin glycosidases"/>
    <property type="match status" value="2"/>
</dbReference>
<reference evidence="3" key="1">
    <citation type="journal article" date="2019" name="Int. J. Syst. Evol. Microbiol.">
        <title>The Global Catalogue of Microorganisms (GCM) 10K type strain sequencing project: providing services to taxonomists for standard genome sequencing and annotation.</title>
        <authorList>
            <consortium name="The Broad Institute Genomics Platform"/>
            <consortium name="The Broad Institute Genome Sequencing Center for Infectious Disease"/>
            <person name="Wu L."/>
            <person name="Ma J."/>
        </authorList>
    </citation>
    <scope>NUCLEOTIDE SEQUENCE [LARGE SCALE GENOMIC DNA]</scope>
    <source>
        <strain evidence="3">JCM 11136</strain>
    </source>
</reference>
<dbReference type="PROSITE" id="PS51318">
    <property type="entry name" value="TAT"/>
    <property type="match status" value="1"/>
</dbReference>